<dbReference type="InterPro" id="IPR036465">
    <property type="entry name" value="vWFA_dom_sf"/>
</dbReference>
<comment type="caution">
    <text evidence="7">The sequence shown here is derived from an EMBL/GenBank/DDBJ whole genome shotgun (WGS) entry which is preliminary data.</text>
</comment>
<gene>
    <name evidence="7" type="ORF">ACFP57_08530</name>
</gene>
<evidence type="ECO:0000256" key="2">
    <source>
        <dbReference type="ARBA" id="ARBA00022692"/>
    </source>
</evidence>
<keyword evidence="1" id="KW-1003">Cell membrane</keyword>
<organism evidence="7 8">
    <name type="scientific">Luteococcus sanguinis</name>
    <dbReference type="NCBI Taxonomy" id="174038"/>
    <lineage>
        <taxon>Bacteria</taxon>
        <taxon>Bacillati</taxon>
        <taxon>Actinomycetota</taxon>
        <taxon>Actinomycetes</taxon>
        <taxon>Propionibacteriales</taxon>
        <taxon>Propionibacteriaceae</taxon>
        <taxon>Luteococcus</taxon>
    </lineage>
</organism>
<evidence type="ECO:0000256" key="1">
    <source>
        <dbReference type="ARBA" id="ARBA00022475"/>
    </source>
</evidence>
<name>A0ABW1X2L7_9ACTN</name>
<evidence type="ECO:0000256" key="5">
    <source>
        <dbReference type="SAM" id="Phobius"/>
    </source>
</evidence>
<dbReference type="EMBL" id="JBHSUA010000018">
    <property type="protein sequence ID" value="MFC6397024.1"/>
    <property type="molecule type" value="Genomic_DNA"/>
</dbReference>
<dbReference type="SMART" id="SM00327">
    <property type="entry name" value="VWA"/>
    <property type="match status" value="1"/>
</dbReference>
<dbReference type="PANTHER" id="PTHR22550:SF5">
    <property type="entry name" value="LEUCINE ZIPPER PROTEIN 4"/>
    <property type="match status" value="1"/>
</dbReference>
<dbReference type="InterPro" id="IPR002035">
    <property type="entry name" value="VWF_A"/>
</dbReference>
<proteinExistence type="predicted"/>
<accession>A0ABW1X2L7</accession>
<keyword evidence="2 5" id="KW-0812">Transmembrane</keyword>
<feature type="transmembrane region" description="Helical" evidence="5">
    <location>
        <begin position="20"/>
        <end position="39"/>
    </location>
</feature>
<dbReference type="PROSITE" id="PS50234">
    <property type="entry name" value="VWFA"/>
    <property type="match status" value="1"/>
</dbReference>
<evidence type="ECO:0000256" key="3">
    <source>
        <dbReference type="ARBA" id="ARBA00022989"/>
    </source>
</evidence>
<keyword evidence="8" id="KW-1185">Reference proteome</keyword>
<dbReference type="InterPro" id="IPR050768">
    <property type="entry name" value="UPF0353/GerABKA_families"/>
</dbReference>
<dbReference type="SUPFAM" id="SSF53300">
    <property type="entry name" value="vWA-like"/>
    <property type="match status" value="1"/>
</dbReference>
<dbReference type="PANTHER" id="PTHR22550">
    <property type="entry name" value="SPORE GERMINATION PROTEIN"/>
    <property type="match status" value="1"/>
</dbReference>
<keyword evidence="4 5" id="KW-0472">Membrane</keyword>
<protein>
    <submittedName>
        <fullName evidence="7">VWA domain-containing protein</fullName>
    </submittedName>
</protein>
<feature type="domain" description="VWFA" evidence="6">
    <location>
        <begin position="95"/>
        <end position="285"/>
    </location>
</feature>
<feature type="transmembrane region" description="Helical" evidence="5">
    <location>
        <begin position="302"/>
        <end position="322"/>
    </location>
</feature>
<dbReference type="Gene3D" id="3.40.50.410">
    <property type="entry name" value="von Willebrand factor, type A domain"/>
    <property type="match status" value="1"/>
</dbReference>
<reference evidence="8" key="1">
    <citation type="journal article" date="2019" name="Int. J. Syst. Evol. Microbiol.">
        <title>The Global Catalogue of Microorganisms (GCM) 10K type strain sequencing project: providing services to taxonomists for standard genome sequencing and annotation.</title>
        <authorList>
            <consortium name="The Broad Institute Genomics Platform"/>
            <consortium name="The Broad Institute Genome Sequencing Center for Infectious Disease"/>
            <person name="Wu L."/>
            <person name="Ma J."/>
        </authorList>
    </citation>
    <scope>NUCLEOTIDE SEQUENCE [LARGE SCALE GENOMIC DNA]</scope>
    <source>
        <strain evidence="8">CGMCC 1.15277</strain>
    </source>
</reference>
<dbReference type="Pfam" id="PF13519">
    <property type="entry name" value="VWA_2"/>
    <property type="match status" value="1"/>
</dbReference>
<dbReference type="RefSeq" id="WP_343884776.1">
    <property type="nucleotide sequence ID" value="NZ_BAAAKI010000003.1"/>
</dbReference>
<evidence type="ECO:0000256" key="4">
    <source>
        <dbReference type="ARBA" id="ARBA00023136"/>
    </source>
</evidence>
<keyword evidence="3 5" id="KW-1133">Transmembrane helix</keyword>
<evidence type="ECO:0000313" key="8">
    <source>
        <dbReference type="Proteomes" id="UP001596266"/>
    </source>
</evidence>
<dbReference type="Proteomes" id="UP001596266">
    <property type="component" value="Unassembled WGS sequence"/>
</dbReference>
<evidence type="ECO:0000259" key="6">
    <source>
        <dbReference type="PROSITE" id="PS50234"/>
    </source>
</evidence>
<sequence>MNQTVLSPMFIEFMRPERLWGLALIPLIGGLYLLLNSRFRPDPRQRRSRLSLVIPKDRAWKRHGAVLLALASLASLVVAWAMPKSYTNVPRDRATIVIAIDVSRSMMATDVEPTRLAAAQTAAKEFTTLLPDRFNVALVTFAATADVVVPPTTDRGAVSRAIDSLELAPTTAIGEGIYTSLKALEMVPADPDHPDETAPAAIVLLSDGATNSGRASLTAAQDAKKAEVPVYTIAYGTATGYVMENGVRQPVPVNHGELSAVAKASGGKKFSAASKSELEAVYKTIAQSVGYEKVYTEVTDRYAGLSLLFAVLAALGVISLGARWP</sequence>
<evidence type="ECO:0000313" key="7">
    <source>
        <dbReference type="EMBL" id="MFC6397024.1"/>
    </source>
</evidence>